<gene>
    <name evidence="7 10" type="primary">pyrF</name>
    <name evidence="10" type="ORF">GWK41_03185</name>
</gene>
<evidence type="ECO:0000259" key="9">
    <source>
        <dbReference type="SMART" id="SM00934"/>
    </source>
</evidence>
<evidence type="ECO:0000256" key="3">
    <source>
        <dbReference type="ARBA" id="ARBA00022793"/>
    </source>
</evidence>
<comment type="catalytic activity">
    <reaction evidence="6 7 8">
        <text>orotidine 5'-phosphate + H(+) = UMP + CO2</text>
        <dbReference type="Rhea" id="RHEA:11596"/>
        <dbReference type="ChEBI" id="CHEBI:15378"/>
        <dbReference type="ChEBI" id="CHEBI:16526"/>
        <dbReference type="ChEBI" id="CHEBI:57538"/>
        <dbReference type="ChEBI" id="CHEBI:57865"/>
        <dbReference type="EC" id="4.1.1.23"/>
    </reaction>
</comment>
<dbReference type="NCBIfam" id="NF001273">
    <property type="entry name" value="PRK00230.1"/>
    <property type="match status" value="1"/>
</dbReference>
<feature type="binding site" evidence="7">
    <location>
        <position position="206"/>
    </location>
    <ligand>
        <name>substrate</name>
    </ligand>
</feature>
<feature type="binding site" evidence="7">
    <location>
        <position position="177"/>
    </location>
    <ligand>
        <name>substrate</name>
    </ligand>
</feature>
<organism evidence="10 11">
    <name type="scientific">Persephonella atlantica</name>
    <dbReference type="NCBI Taxonomy" id="2699429"/>
    <lineage>
        <taxon>Bacteria</taxon>
        <taxon>Pseudomonadati</taxon>
        <taxon>Aquificota</taxon>
        <taxon>Aquificia</taxon>
        <taxon>Aquificales</taxon>
        <taxon>Hydrogenothermaceae</taxon>
        <taxon>Persephonella</taxon>
    </lineage>
</organism>
<dbReference type="InterPro" id="IPR011060">
    <property type="entry name" value="RibuloseP-bd_barrel"/>
</dbReference>
<dbReference type="InterPro" id="IPR013785">
    <property type="entry name" value="Aldolase_TIM"/>
</dbReference>
<dbReference type="PANTHER" id="PTHR32119:SF2">
    <property type="entry name" value="OROTIDINE 5'-PHOSPHATE DECARBOXYLASE"/>
    <property type="match status" value="1"/>
</dbReference>
<feature type="binding site" evidence="7">
    <location>
        <position position="32"/>
    </location>
    <ligand>
        <name>substrate</name>
    </ligand>
</feature>
<dbReference type="PANTHER" id="PTHR32119">
    <property type="entry name" value="OROTIDINE 5'-PHOSPHATE DECARBOXYLASE"/>
    <property type="match status" value="1"/>
</dbReference>
<dbReference type="InterPro" id="IPR001754">
    <property type="entry name" value="OMPdeCOase_dom"/>
</dbReference>
<comment type="subunit">
    <text evidence="7">Homodimer.</text>
</comment>
<dbReference type="EC" id="4.1.1.23" evidence="7"/>
<dbReference type="NCBIfam" id="TIGR01740">
    <property type="entry name" value="pyrF"/>
    <property type="match status" value="1"/>
</dbReference>
<reference evidence="10 11" key="1">
    <citation type="journal article" date="2021" name="Syst. Appl. Microbiol.">
        <title>Persephonella atlantica sp. nov.: How to adapt to physico-chemical gradients in high temperature hydrothermal habitats.</title>
        <authorList>
            <person name="Francois D.X."/>
            <person name="Godfroy A."/>
            <person name="Mathien C."/>
            <person name="Aube J."/>
            <person name="Cathalot C."/>
            <person name="Lesongeur F."/>
            <person name="L'Haridon S."/>
            <person name="Philippon X."/>
            <person name="Roussel E.G."/>
        </authorList>
    </citation>
    <scope>NUCLEOTIDE SEQUENCE [LARGE SCALE GENOMIC DNA]</scope>
    <source>
        <strain evidence="10 11">MO1340</strain>
    </source>
</reference>
<feature type="binding site" evidence="7">
    <location>
        <position position="186"/>
    </location>
    <ligand>
        <name>substrate</name>
    </ligand>
</feature>
<dbReference type="InterPro" id="IPR018089">
    <property type="entry name" value="OMPdecase_AS"/>
</dbReference>
<evidence type="ECO:0000256" key="6">
    <source>
        <dbReference type="ARBA" id="ARBA00049157"/>
    </source>
</evidence>
<dbReference type="EMBL" id="JAACYA010000001">
    <property type="protein sequence ID" value="MBK3332071.1"/>
    <property type="molecule type" value="Genomic_DNA"/>
</dbReference>
<dbReference type="PROSITE" id="PS00156">
    <property type="entry name" value="OMPDECASE"/>
    <property type="match status" value="1"/>
</dbReference>
<dbReference type="HAMAP" id="MF_01200_B">
    <property type="entry name" value="OMPdecase_type1_B"/>
    <property type="match status" value="1"/>
</dbReference>
<dbReference type="CDD" id="cd04725">
    <property type="entry name" value="OMP_decarboxylase_like"/>
    <property type="match status" value="1"/>
</dbReference>
<feature type="binding site" evidence="7">
    <location>
        <begin position="59"/>
        <end position="68"/>
    </location>
    <ligand>
        <name>substrate</name>
    </ligand>
</feature>
<dbReference type="Gene3D" id="3.20.20.70">
    <property type="entry name" value="Aldolase class I"/>
    <property type="match status" value="1"/>
</dbReference>
<evidence type="ECO:0000256" key="5">
    <source>
        <dbReference type="ARBA" id="ARBA00023239"/>
    </source>
</evidence>
<evidence type="ECO:0000256" key="4">
    <source>
        <dbReference type="ARBA" id="ARBA00022975"/>
    </source>
</evidence>
<keyword evidence="4 7" id="KW-0665">Pyrimidine biosynthesis</keyword>
<dbReference type="SUPFAM" id="SSF51366">
    <property type="entry name" value="Ribulose-phoshate binding barrel"/>
    <property type="match status" value="1"/>
</dbReference>
<protein>
    <recommendedName>
        <fullName evidence="7">Orotidine 5'-phosphate decarboxylase</fullName>
        <ecNumber evidence="7">4.1.1.23</ecNumber>
    </recommendedName>
    <alternativeName>
        <fullName evidence="7">OMP decarboxylase</fullName>
        <shortName evidence="7">OMPDCase</shortName>
        <shortName evidence="7">OMPdecase</shortName>
    </alternativeName>
</protein>
<sequence length="229" mass="25493">MEKKLAIALDVPEKNAALEILDELEGMDLIIKVGYSLFLREGFDLLSDIKRRGFDIFLDLKLHDIPNTVYNAIASAVDMDINYLTLHALGGKDMLSKAVEAKGSSGIKLLAVTVLTSHGEDYLEFLGSRYSIQQLALKLAQTAIEAGIDGIVSSPFEVKELKEHIGKDFISVTPGIRFEKEEREDQKRSATPEFAIREGADILVIGRPVLRSKNRRKLVKEILQKLKNA</sequence>
<feature type="binding site" evidence="7">
    <location>
        <position position="207"/>
    </location>
    <ligand>
        <name>substrate</name>
    </ligand>
</feature>
<proteinExistence type="inferred from homology"/>
<evidence type="ECO:0000256" key="2">
    <source>
        <dbReference type="ARBA" id="ARBA00004861"/>
    </source>
</evidence>
<evidence type="ECO:0000313" key="11">
    <source>
        <dbReference type="Proteomes" id="UP000772812"/>
    </source>
</evidence>
<feature type="active site" description="Proton donor" evidence="7">
    <location>
        <position position="61"/>
    </location>
</feature>
<name>A0ABS1GGM5_9AQUI</name>
<comment type="similarity">
    <text evidence="7">Belongs to the OMP decarboxylase family. Type 1 subfamily.</text>
</comment>
<keyword evidence="11" id="KW-1185">Reference proteome</keyword>
<dbReference type="RefSeq" id="WP_200673461.1">
    <property type="nucleotide sequence ID" value="NZ_JAACYA010000001.1"/>
</dbReference>
<accession>A0ABS1GGM5</accession>
<feature type="binding site" evidence="7">
    <location>
        <position position="116"/>
    </location>
    <ligand>
        <name>substrate</name>
    </ligand>
</feature>
<comment type="pathway">
    <text evidence="2 7 8">Pyrimidine metabolism; UMP biosynthesis via de novo pathway; UMP from orotate: step 2/2.</text>
</comment>
<dbReference type="SMART" id="SM00934">
    <property type="entry name" value="OMPdecase"/>
    <property type="match status" value="1"/>
</dbReference>
<dbReference type="Proteomes" id="UP000772812">
    <property type="component" value="Unassembled WGS sequence"/>
</dbReference>
<evidence type="ECO:0000256" key="8">
    <source>
        <dbReference type="RuleBase" id="RU000512"/>
    </source>
</evidence>
<comment type="function">
    <text evidence="1 7">Catalyzes the decarboxylation of orotidine 5'-monophosphate (OMP) to uridine 5'-monophosphate (UMP).</text>
</comment>
<feature type="domain" description="Orotidine 5'-phosphate decarboxylase" evidence="9">
    <location>
        <begin position="4"/>
        <end position="222"/>
    </location>
</feature>
<dbReference type="GO" id="GO:0004590">
    <property type="term" value="F:orotidine-5'-phosphate decarboxylase activity"/>
    <property type="evidence" value="ECO:0007669"/>
    <property type="project" value="UniProtKB-EC"/>
</dbReference>
<dbReference type="Pfam" id="PF00215">
    <property type="entry name" value="OMPdecase"/>
    <property type="match status" value="1"/>
</dbReference>
<comment type="caution">
    <text evidence="10">The sequence shown here is derived from an EMBL/GenBank/DDBJ whole genome shotgun (WGS) entry which is preliminary data.</text>
</comment>
<keyword evidence="3 7" id="KW-0210">Decarboxylase</keyword>
<keyword evidence="5 7" id="KW-0456">Lyase</keyword>
<evidence type="ECO:0000256" key="7">
    <source>
        <dbReference type="HAMAP-Rule" id="MF_01200"/>
    </source>
</evidence>
<evidence type="ECO:0000256" key="1">
    <source>
        <dbReference type="ARBA" id="ARBA00002356"/>
    </source>
</evidence>
<dbReference type="InterPro" id="IPR047596">
    <property type="entry name" value="OMPdecase_bac"/>
</dbReference>
<evidence type="ECO:0000313" key="10">
    <source>
        <dbReference type="EMBL" id="MBK3332071.1"/>
    </source>
</evidence>
<feature type="binding site" evidence="7">
    <location>
        <position position="10"/>
    </location>
    <ligand>
        <name>substrate</name>
    </ligand>
</feature>
<dbReference type="InterPro" id="IPR014732">
    <property type="entry name" value="OMPdecase"/>
</dbReference>